<dbReference type="GO" id="GO:0005783">
    <property type="term" value="C:endoplasmic reticulum"/>
    <property type="evidence" value="ECO:0007669"/>
    <property type="project" value="TreeGrafter"/>
</dbReference>
<evidence type="ECO:0000313" key="11">
    <source>
        <dbReference type="Proteomes" id="UP001165160"/>
    </source>
</evidence>
<feature type="domain" description="Palmitoyltransferase DHHC" evidence="9">
    <location>
        <begin position="74"/>
        <end position="220"/>
    </location>
</feature>
<evidence type="ECO:0000256" key="8">
    <source>
        <dbReference type="SAM" id="MobiDB-lite"/>
    </source>
</evidence>
<feature type="transmembrane region" description="Helical" evidence="7">
    <location>
        <begin position="119"/>
        <end position="146"/>
    </location>
</feature>
<feature type="compositionally biased region" description="Basic residues" evidence="8">
    <location>
        <begin position="338"/>
        <end position="351"/>
    </location>
</feature>
<dbReference type="Proteomes" id="UP001165160">
    <property type="component" value="Unassembled WGS sequence"/>
</dbReference>
<dbReference type="EC" id="2.3.1.225" evidence="7"/>
<feature type="compositionally biased region" description="Acidic residues" evidence="8">
    <location>
        <begin position="273"/>
        <end position="289"/>
    </location>
</feature>
<dbReference type="EMBL" id="BRXX01000108">
    <property type="protein sequence ID" value="GMH90646.1"/>
    <property type="molecule type" value="Genomic_DNA"/>
</dbReference>
<dbReference type="PANTHER" id="PTHR22883">
    <property type="entry name" value="ZINC FINGER DHHC DOMAIN CONTAINING PROTEIN"/>
    <property type="match status" value="1"/>
</dbReference>
<name>A0A9W7BLE1_9STRA</name>
<gene>
    <name evidence="10" type="ORF">TrVE_jg5957</name>
</gene>
<evidence type="ECO:0000256" key="1">
    <source>
        <dbReference type="ARBA" id="ARBA00004141"/>
    </source>
</evidence>
<evidence type="ECO:0000259" key="9">
    <source>
        <dbReference type="Pfam" id="PF01529"/>
    </source>
</evidence>
<evidence type="ECO:0000256" key="7">
    <source>
        <dbReference type="RuleBase" id="RU079119"/>
    </source>
</evidence>
<comment type="caution">
    <text evidence="10">The sequence shown here is derived from an EMBL/GenBank/DDBJ whole genome shotgun (WGS) entry which is preliminary data.</text>
</comment>
<evidence type="ECO:0000256" key="5">
    <source>
        <dbReference type="ARBA" id="ARBA00023136"/>
    </source>
</evidence>
<keyword evidence="3 7" id="KW-0812">Transmembrane</keyword>
<comment type="subcellular location">
    <subcellularLocation>
        <location evidence="1">Membrane</location>
        <topology evidence="1">Multi-pass membrane protein</topology>
    </subcellularLocation>
</comment>
<dbReference type="PANTHER" id="PTHR22883:SF445">
    <property type="entry name" value="PALMITOYLTRANSFERASE"/>
    <property type="match status" value="1"/>
</dbReference>
<keyword evidence="5 7" id="KW-0472">Membrane</keyword>
<evidence type="ECO:0000256" key="6">
    <source>
        <dbReference type="ARBA" id="ARBA00023315"/>
    </source>
</evidence>
<comment type="catalytic activity">
    <reaction evidence="7">
        <text>L-cysteinyl-[protein] + hexadecanoyl-CoA = S-hexadecanoyl-L-cysteinyl-[protein] + CoA</text>
        <dbReference type="Rhea" id="RHEA:36683"/>
        <dbReference type="Rhea" id="RHEA-COMP:10131"/>
        <dbReference type="Rhea" id="RHEA-COMP:11032"/>
        <dbReference type="ChEBI" id="CHEBI:29950"/>
        <dbReference type="ChEBI" id="CHEBI:57287"/>
        <dbReference type="ChEBI" id="CHEBI:57379"/>
        <dbReference type="ChEBI" id="CHEBI:74151"/>
        <dbReference type="EC" id="2.3.1.225"/>
    </reaction>
</comment>
<dbReference type="GO" id="GO:0005794">
    <property type="term" value="C:Golgi apparatus"/>
    <property type="evidence" value="ECO:0007669"/>
    <property type="project" value="TreeGrafter"/>
</dbReference>
<keyword evidence="4 7" id="KW-1133">Transmembrane helix</keyword>
<dbReference type="InterPro" id="IPR001594">
    <property type="entry name" value="Palmitoyltrfase_DHHC"/>
</dbReference>
<dbReference type="AlphaFoldDB" id="A0A9W7BLE1"/>
<dbReference type="GO" id="GO:0016020">
    <property type="term" value="C:membrane"/>
    <property type="evidence" value="ECO:0007669"/>
    <property type="project" value="UniProtKB-SubCell"/>
</dbReference>
<evidence type="ECO:0000313" key="10">
    <source>
        <dbReference type="EMBL" id="GMH90646.1"/>
    </source>
</evidence>
<evidence type="ECO:0000256" key="4">
    <source>
        <dbReference type="ARBA" id="ARBA00022989"/>
    </source>
</evidence>
<keyword evidence="11" id="KW-1185">Reference proteome</keyword>
<dbReference type="GO" id="GO:0019706">
    <property type="term" value="F:protein-cysteine S-palmitoyltransferase activity"/>
    <property type="evidence" value="ECO:0007669"/>
    <property type="project" value="UniProtKB-EC"/>
</dbReference>
<organism evidence="10 11">
    <name type="scientific">Triparma verrucosa</name>
    <dbReference type="NCBI Taxonomy" id="1606542"/>
    <lineage>
        <taxon>Eukaryota</taxon>
        <taxon>Sar</taxon>
        <taxon>Stramenopiles</taxon>
        <taxon>Ochrophyta</taxon>
        <taxon>Bolidophyceae</taxon>
        <taxon>Parmales</taxon>
        <taxon>Triparmaceae</taxon>
        <taxon>Triparma</taxon>
    </lineage>
</organism>
<feature type="region of interest" description="Disordered" evidence="8">
    <location>
        <begin position="272"/>
        <end position="301"/>
    </location>
</feature>
<dbReference type="GO" id="GO:0006612">
    <property type="term" value="P:protein targeting to membrane"/>
    <property type="evidence" value="ECO:0007669"/>
    <property type="project" value="TreeGrafter"/>
</dbReference>
<keyword evidence="2 7" id="KW-0808">Transferase</keyword>
<reference evidence="11" key="1">
    <citation type="journal article" date="2023" name="Commun. Biol.">
        <title>Genome analysis of Parmales, the sister group of diatoms, reveals the evolutionary specialization of diatoms from phago-mixotrophs to photoautotrophs.</title>
        <authorList>
            <person name="Ban H."/>
            <person name="Sato S."/>
            <person name="Yoshikawa S."/>
            <person name="Yamada K."/>
            <person name="Nakamura Y."/>
            <person name="Ichinomiya M."/>
            <person name="Sato N."/>
            <person name="Blanc-Mathieu R."/>
            <person name="Endo H."/>
            <person name="Kuwata A."/>
            <person name="Ogata H."/>
        </authorList>
    </citation>
    <scope>NUCLEOTIDE SEQUENCE [LARGE SCALE GENOMIC DNA]</scope>
    <source>
        <strain evidence="11">NIES 3699</strain>
    </source>
</reference>
<protein>
    <recommendedName>
        <fullName evidence="7">Palmitoyltransferase</fullName>
        <ecNumber evidence="7">2.3.1.225</ecNumber>
    </recommendedName>
</protein>
<sequence>MIKYGYPLIDETNTNHYPNRNVHIPSYHKNLGYIVFALCYYTFYLSSFTSAGNLTAETVPTYSNYSYDNVLYVSRICKTTKFVKVPRSKYDRTTERQIPRFDHFCVWINNAVGEENYRFFGLFIGVHMGMLGYGFWASLMCIRWVCERDSLWSSKYYSVSGGEPIDASWKVVLKYLGYHELPLCGLVILAGAMGFVMAGFVAFHLYIAARGMTTNEFFKWRDVKAWHARAKKRYENAKPEERGPKFDISKAEYEMVGVERDVGCVSVGSSEALNDDADAKDDDEVDENLVQDPGPLPKNIYDRGIWENLGEVIWPRSLREKKEGQGGGQSGENAASSTKKKKTKKKKKKLS</sequence>
<dbReference type="InterPro" id="IPR039859">
    <property type="entry name" value="PFA4/ZDH16/20/ERF2-like"/>
</dbReference>
<evidence type="ECO:0000256" key="2">
    <source>
        <dbReference type="ARBA" id="ARBA00022679"/>
    </source>
</evidence>
<feature type="transmembrane region" description="Helical" evidence="7">
    <location>
        <begin position="30"/>
        <end position="48"/>
    </location>
</feature>
<feature type="transmembrane region" description="Helical" evidence="7">
    <location>
        <begin position="183"/>
        <end position="207"/>
    </location>
</feature>
<evidence type="ECO:0000256" key="3">
    <source>
        <dbReference type="ARBA" id="ARBA00022692"/>
    </source>
</evidence>
<comment type="domain">
    <text evidence="7">The DHHC domain is required for palmitoyltransferase activity.</text>
</comment>
<feature type="region of interest" description="Disordered" evidence="8">
    <location>
        <begin position="317"/>
        <end position="351"/>
    </location>
</feature>
<dbReference type="Pfam" id="PF01529">
    <property type="entry name" value="DHHC"/>
    <property type="match status" value="1"/>
</dbReference>
<dbReference type="PROSITE" id="PS50216">
    <property type="entry name" value="DHHC"/>
    <property type="match status" value="1"/>
</dbReference>
<accession>A0A9W7BLE1</accession>
<proteinExistence type="inferred from homology"/>
<keyword evidence="6 7" id="KW-0012">Acyltransferase</keyword>
<comment type="similarity">
    <text evidence="7">Belongs to the DHHC palmitoyltransferase family.</text>
</comment>